<dbReference type="Gene3D" id="3.60.10.10">
    <property type="entry name" value="Endonuclease/exonuclease/phosphatase"/>
    <property type="match status" value="1"/>
</dbReference>
<dbReference type="InterPro" id="IPR000477">
    <property type="entry name" value="RT_dom"/>
</dbReference>
<gene>
    <name evidence="3" type="ORF">ONE63_011462</name>
</gene>
<dbReference type="EMBL" id="JAPTSV010000812">
    <property type="protein sequence ID" value="KAJ1518927.1"/>
    <property type="molecule type" value="Genomic_DNA"/>
</dbReference>
<feature type="region of interest" description="Disordered" evidence="1">
    <location>
        <begin position="935"/>
        <end position="973"/>
    </location>
</feature>
<dbReference type="GO" id="GO:0071897">
    <property type="term" value="P:DNA biosynthetic process"/>
    <property type="evidence" value="ECO:0007669"/>
    <property type="project" value="UniProtKB-ARBA"/>
</dbReference>
<accession>A0AAV7X2S1</accession>
<dbReference type="InterPro" id="IPR043502">
    <property type="entry name" value="DNA/RNA_pol_sf"/>
</dbReference>
<evidence type="ECO:0000313" key="4">
    <source>
        <dbReference type="Proteomes" id="UP001075354"/>
    </source>
</evidence>
<dbReference type="SUPFAM" id="SSF56672">
    <property type="entry name" value="DNA/RNA polymerases"/>
    <property type="match status" value="1"/>
</dbReference>
<feature type="region of interest" description="Disordered" evidence="1">
    <location>
        <begin position="401"/>
        <end position="423"/>
    </location>
</feature>
<feature type="compositionally biased region" description="Basic residues" evidence="1">
    <location>
        <begin position="937"/>
        <end position="951"/>
    </location>
</feature>
<organism evidence="3 4">
    <name type="scientific">Megalurothrips usitatus</name>
    <name type="common">bean blossom thrips</name>
    <dbReference type="NCBI Taxonomy" id="439358"/>
    <lineage>
        <taxon>Eukaryota</taxon>
        <taxon>Metazoa</taxon>
        <taxon>Ecdysozoa</taxon>
        <taxon>Arthropoda</taxon>
        <taxon>Hexapoda</taxon>
        <taxon>Insecta</taxon>
        <taxon>Pterygota</taxon>
        <taxon>Neoptera</taxon>
        <taxon>Paraneoptera</taxon>
        <taxon>Thysanoptera</taxon>
        <taxon>Terebrantia</taxon>
        <taxon>Thripoidea</taxon>
        <taxon>Thripidae</taxon>
        <taxon>Megalurothrips</taxon>
    </lineage>
</organism>
<dbReference type="CDD" id="cd01650">
    <property type="entry name" value="RT_nLTR_like"/>
    <property type="match status" value="1"/>
</dbReference>
<feature type="compositionally biased region" description="Low complexity" evidence="1">
    <location>
        <begin position="295"/>
        <end position="305"/>
    </location>
</feature>
<protein>
    <recommendedName>
        <fullName evidence="2">Reverse transcriptase domain-containing protein</fullName>
    </recommendedName>
</protein>
<dbReference type="Pfam" id="PF00078">
    <property type="entry name" value="RVT_1"/>
    <property type="match status" value="1"/>
</dbReference>
<dbReference type="SUPFAM" id="SSF56219">
    <property type="entry name" value="DNase I-like"/>
    <property type="match status" value="1"/>
</dbReference>
<dbReference type="PANTHER" id="PTHR47027:SF20">
    <property type="entry name" value="REVERSE TRANSCRIPTASE-LIKE PROTEIN WITH RNA-DIRECTED DNA POLYMERASE DOMAIN"/>
    <property type="match status" value="1"/>
</dbReference>
<dbReference type="InterPro" id="IPR036691">
    <property type="entry name" value="Endo/exonu/phosph_ase_sf"/>
</dbReference>
<dbReference type="Proteomes" id="UP001075354">
    <property type="component" value="Unassembled WGS sequence"/>
</dbReference>
<name>A0AAV7X2S1_9NEOP</name>
<evidence type="ECO:0000313" key="3">
    <source>
        <dbReference type="EMBL" id="KAJ1518927.1"/>
    </source>
</evidence>
<dbReference type="PROSITE" id="PS50878">
    <property type="entry name" value="RT_POL"/>
    <property type="match status" value="1"/>
</dbReference>
<feature type="compositionally biased region" description="Acidic residues" evidence="1">
    <location>
        <begin position="956"/>
        <end position="966"/>
    </location>
</feature>
<comment type="caution">
    <text evidence="3">The sequence shown here is derived from an EMBL/GenBank/DDBJ whole genome shotgun (WGS) entry which is preliminary data.</text>
</comment>
<dbReference type="AlphaFoldDB" id="A0AAV7X2S1"/>
<dbReference type="CDD" id="cd09076">
    <property type="entry name" value="L1-EN"/>
    <property type="match status" value="1"/>
</dbReference>
<dbReference type="PANTHER" id="PTHR47027">
    <property type="entry name" value="REVERSE TRANSCRIPTASE DOMAIN-CONTAINING PROTEIN"/>
    <property type="match status" value="1"/>
</dbReference>
<feature type="region of interest" description="Disordered" evidence="1">
    <location>
        <begin position="287"/>
        <end position="308"/>
    </location>
</feature>
<evidence type="ECO:0000256" key="1">
    <source>
        <dbReference type="SAM" id="MobiDB-lite"/>
    </source>
</evidence>
<keyword evidence="4" id="KW-1185">Reference proteome</keyword>
<feature type="domain" description="Reverse transcriptase" evidence="2">
    <location>
        <begin position="467"/>
        <end position="738"/>
    </location>
</feature>
<sequence length="973" mass="108841">MEDYTIIYGGQPSRHELGTGFAVRNDLLGAVQDWEAVSPRLSRLRLTAKPLNITLINGHAPTEDAPAEAKDAFYEDMDAEVSKAPPQDMLFVMGDLNAKVGKTPKDICGNHSMHDDTELTDNGARAINLAEQRGLVFQSTRFQRSHQKTLTWRSADQVTVSQIDHIMTTRRHRNSVRRVTTAPEADCRSDHALVKAEVVVKLSTRFKRKPKEARAPMYNTISLKGGPNKEYEDLISALLLSMEEPEDLDGKWNRIHNAIHTAAAEALGTTKRGKRAGWLTEECDKASETRKRKWTTSQRQTQETETGAELSPALTAYKAAAREERRVFQRAKRAHLHDALDNMEACRAVGDMGSFYRKVREVKPYTGQRANVLRGKDKSLLTADDDILRRWQDHFQELFSAPEPTTPAQDDGEENTTEQDPPTLTEVKDAMAMLTRDSAPGPDNIPNILLRRRGDGLAVGLHSLFTKIWNEEAIPTAWNESIIVPLPKGGSPTDCNNYRGITLLNTAYKLFTITVKKRLDPYAEAALGDYQCGFRRGRSTMDQIFTLQQILEKRARKKLETHMVFIDFQKAYDSIHRPSLWNGMKGLGIPKKITALARACQENGVSRVRTAQGLSGEVLLTVGLKQGDILSPCLFNLALEYALRGMYEDLAAANGDIRLPAVLAFADDIALVCTTEAEAKEMARDLMERAAAFGLRVNAAKTKYMIGRKGEAAAPAPLHVGEVVFGAVNKFKYLGTTFSADCRFNEEAKARRTSGLKAYGALQNILRRNRATISTKMRTYTTIVRPAITYAMATWPMDYYAARSIAALENLIIRRMAGVKHHAGLNQYVLRGVEEARRITGFDKPILPLALKFTMRWAGHVARGSCSKGALAAFRAHLPGKNPVGGIYTPWRRKVDQTAQLITAGNWEEEALDRDTWRAICDAAELLPDPSIEWLRQRQRQRQRQRARARRRAQEQEEEGDADDPDPVSPRGT</sequence>
<evidence type="ECO:0000259" key="2">
    <source>
        <dbReference type="PROSITE" id="PS50878"/>
    </source>
</evidence>
<proteinExistence type="predicted"/>
<reference evidence="3" key="1">
    <citation type="submission" date="2022-12" db="EMBL/GenBank/DDBJ databases">
        <title>Chromosome-level genome assembly of the bean flower thrips Megalurothrips usitatus.</title>
        <authorList>
            <person name="Ma L."/>
            <person name="Liu Q."/>
            <person name="Li H."/>
            <person name="Cai W."/>
        </authorList>
    </citation>
    <scope>NUCLEOTIDE SEQUENCE</scope>
    <source>
        <strain evidence="3">Cailab_2022a</strain>
    </source>
</reference>